<dbReference type="Proteomes" id="UP000255509">
    <property type="component" value="Unassembled WGS sequence"/>
</dbReference>
<keyword evidence="1" id="KW-1133">Transmembrane helix</keyword>
<dbReference type="EMBL" id="UGXS01000004">
    <property type="protein sequence ID" value="SUH16874.1"/>
    <property type="molecule type" value="Genomic_DNA"/>
</dbReference>
<accession>A0A379WCC4</accession>
<evidence type="ECO:0000313" key="3">
    <source>
        <dbReference type="Proteomes" id="UP000255509"/>
    </source>
</evidence>
<keyword evidence="1" id="KW-0812">Transmembrane</keyword>
<keyword evidence="2" id="KW-0808">Transferase</keyword>
<dbReference type="AlphaFoldDB" id="A0A379WCC4"/>
<name>A0A379WCC4_SALET</name>
<keyword evidence="1" id="KW-0472">Membrane</keyword>
<evidence type="ECO:0000256" key="1">
    <source>
        <dbReference type="SAM" id="Phobius"/>
    </source>
</evidence>
<gene>
    <name evidence="2" type="ORF">NCTC8258_04645</name>
</gene>
<reference evidence="2 3" key="1">
    <citation type="submission" date="2018-06" db="EMBL/GenBank/DDBJ databases">
        <authorList>
            <consortium name="Pathogen Informatics"/>
            <person name="Doyle S."/>
        </authorList>
    </citation>
    <scope>NUCLEOTIDE SEQUENCE [LARGE SCALE GENOMIC DNA]</scope>
    <source>
        <strain evidence="2 3">NCTC8258</strain>
    </source>
</reference>
<protein>
    <submittedName>
        <fullName evidence="2">Galactosyl transferase</fullName>
    </submittedName>
</protein>
<feature type="transmembrane region" description="Helical" evidence="1">
    <location>
        <begin position="50"/>
        <end position="70"/>
    </location>
</feature>
<evidence type="ECO:0000313" key="2">
    <source>
        <dbReference type="EMBL" id="SUH16874.1"/>
    </source>
</evidence>
<dbReference type="GO" id="GO:0016740">
    <property type="term" value="F:transferase activity"/>
    <property type="evidence" value="ECO:0007669"/>
    <property type="project" value="UniProtKB-KW"/>
</dbReference>
<proteinExistence type="predicted"/>
<sequence length="96" mass="11349">MKRLCYFVNSDWYFDLHWTERAIAARDAGYEIHIISHFIGEEIIKKFKTLVLFVTMCLLLLSHLICLFFLEHSLTLGKLLKRLILTYCIVLRSNLA</sequence>
<organism evidence="2 3">
    <name type="scientific">Salmonella enterica I</name>
    <dbReference type="NCBI Taxonomy" id="59201"/>
    <lineage>
        <taxon>Bacteria</taxon>
        <taxon>Pseudomonadati</taxon>
        <taxon>Pseudomonadota</taxon>
        <taxon>Gammaproteobacteria</taxon>
        <taxon>Enterobacterales</taxon>
        <taxon>Enterobacteriaceae</taxon>
        <taxon>Salmonella</taxon>
    </lineage>
</organism>